<dbReference type="EMBL" id="HE612858">
    <property type="protein sequence ID" value="CCE62195.1"/>
    <property type="molecule type" value="Genomic_DNA"/>
</dbReference>
<dbReference type="InterPro" id="IPR006085">
    <property type="entry name" value="XPG_DNA_repair_N"/>
</dbReference>
<evidence type="ECO:0000256" key="1">
    <source>
        <dbReference type="ARBA" id="ARBA00001946"/>
    </source>
</evidence>
<evidence type="ECO:0000256" key="3">
    <source>
        <dbReference type="ARBA" id="ARBA00010563"/>
    </source>
</evidence>
<evidence type="ECO:0000256" key="5">
    <source>
        <dbReference type="ARBA" id="ARBA00022723"/>
    </source>
</evidence>
<dbReference type="Pfam" id="PF00752">
    <property type="entry name" value="XPG_N"/>
    <property type="match status" value="1"/>
</dbReference>
<dbReference type="PRINTS" id="PR00853">
    <property type="entry name" value="XPGRADSUPER"/>
</dbReference>
<feature type="domain" description="XPG-I" evidence="15">
    <location>
        <begin position="138"/>
        <end position="209"/>
    </location>
</feature>
<keyword evidence="10" id="KW-0267">Excision nuclease</keyword>
<dbReference type="InterPro" id="IPR006084">
    <property type="entry name" value="XPG/Rad2"/>
</dbReference>
<feature type="region of interest" description="Disordered" evidence="14">
    <location>
        <begin position="475"/>
        <end position="502"/>
    </location>
</feature>
<keyword evidence="8" id="KW-0269">Exonuclease</keyword>
<dbReference type="GO" id="GO:0003677">
    <property type="term" value="F:DNA binding"/>
    <property type="evidence" value="ECO:0007669"/>
    <property type="project" value="UniProtKB-KW"/>
</dbReference>
<dbReference type="FunFam" id="3.40.50.1010:FF:000002">
    <property type="entry name" value="Exonuclease 1, putative"/>
    <property type="match status" value="1"/>
</dbReference>
<evidence type="ECO:0000256" key="2">
    <source>
        <dbReference type="ARBA" id="ARBA00004123"/>
    </source>
</evidence>
<dbReference type="InterPro" id="IPR036279">
    <property type="entry name" value="5-3_exonuclease_C_sf"/>
</dbReference>
<gene>
    <name evidence="17" type="primary">TPHA0C00380</name>
    <name evidence="17" type="ordered locus">TPHA_0C00380</name>
</gene>
<evidence type="ECO:0000256" key="4">
    <source>
        <dbReference type="ARBA" id="ARBA00022722"/>
    </source>
</evidence>
<dbReference type="KEGG" id="tpf:TPHA_0C00380"/>
<evidence type="ECO:0000256" key="9">
    <source>
        <dbReference type="ARBA" id="ARBA00022842"/>
    </source>
</evidence>
<accession>G8BR19</accession>
<dbReference type="GO" id="GO:0035312">
    <property type="term" value="F:5'-3' DNA exonuclease activity"/>
    <property type="evidence" value="ECO:0007669"/>
    <property type="project" value="InterPro"/>
</dbReference>
<evidence type="ECO:0000259" key="15">
    <source>
        <dbReference type="SMART" id="SM00484"/>
    </source>
</evidence>
<comment type="similarity">
    <text evidence="3">Belongs to the XPG/RAD2 endonuclease family. EXO1 subfamily.</text>
</comment>
<comment type="subcellular location">
    <subcellularLocation>
        <location evidence="2">Nucleus</location>
    </subcellularLocation>
</comment>
<keyword evidence="7" id="KW-0378">Hydrolase</keyword>
<dbReference type="CDD" id="cd09857">
    <property type="entry name" value="PIN_EXO1"/>
    <property type="match status" value="1"/>
</dbReference>
<dbReference type="Gene3D" id="3.40.50.1010">
    <property type="entry name" value="5'-nuclease"/>
    <property type="match status" value="1"/>
</dbReference>
<dbReference type="SMART" id="SM00485">
    <property type="entry name" value="XPGN"/>
    <property type="match status" value="1"/>
</dbReference>
<dbReference type="InterPro" id="IPR037315">
    <property type="entry name" value="EXO1_H3TH"/>
</dbReference>
<sequence length="784" mass="88541">MGIQGLLPQLKNIQNPVSLNRYSGETLAIDGYAWLHRATFSCAHDLVLGNPTDKYLQFFIKKFAMLKSYNIQPYLVFDGNSLPVKKQTEVKRKEKRTENRSIAIKLWNSGERRNAMEYFQKSVDVTPEMAKCVIDYCKLHGIKYVVAPYEADPQLVYLEKHKIVHGIISEDSDLLVFGCRKLITKLNDFGECIEICRDNFNQVPKKFPIYELTDDQIRVMVCLSGCDYTDGILKIGLIRAIKLVRQHKTMDKIILALQREGKSVIPKTFLMEYYKACLAFQYQRVYCPNQKKIVSLNDLTDEVISKVSEKYEPKEMFVSIGLVINKHTKTWDCILNDTEVNHELHTKIARGELSPYDFNKNLVNREHKLQIQSKSDLSTASTSAVTTTSATVSKSIGIENYFSKTTENTNKAISTNYKTEHKKPIIDKISQCVKRRKLISNVQNINYRVDVRSKFFSGGSTITANTALLSATQSSNGWAKNSDSNQDSVDTDIPDSELPTQISSSYPILSSNQNISKPVAVSFSQTKPEASINVISVSNVIANDGEDTSEILSEVDDSLMKPMIDLVELDDQDENTSIKSDERVLLKDMPSEKTERSLFSSQKSATADKSNTKSLTFFQQFKYSPSQVATQTSNSISSRYTADCGSNLKSHSFNTIVNRNNSQALDDKENRLPSSSQLLQSEEKRSLSNTIIRKPLSISNPNKLKISKTLSLSDHKLTQSLKSSQDSEFQPIKITNALDKSNMSILHRNSIRFSSIGHLDDKNISKVDNRRSVSSLSKFIYKDK</sequence>
<dbReference type="InterPro" id="IPR029060">
    <property type="entry name" value="PIN-like_dom_sf"/>
</dbReference>
<evidence type="ECO:0000256" key="12">
    <source>
        <dbReference type="ARBA" id="ARBA00023204"/>
    </source>
</evidence>
<evidence type="ECO:0000259" key="16">
    <source>
        <dbReference type="SMART" id="SM00485"/>
    </source>
</evidence>
<dbReference type="Proteomes" id="UP000005666">
    <property type="component" value="Chromosome 3"/>
</dbReference>
<feature type="compositionally biased region" description="Polar residues" evidence="14">
    <location>
        <begin position="475"/>
        <end position="488"/>
    </location>
</feature>
<feature type="domain" description="XPG N-terminal" evidence="16">
    <location>
        <begin position="1"/>
        <end position="99"/>
    </location>
</feature>
<dbReference type="GO" id="GO:0006281">
    <property type="term" value="P:DNA repair"/>
    <property type="evidence" value="ECO:0007669"/>
    <property type="project" value="UniProtKB-KW"/>
</dbReference>
<keyword evidence="18" id="KW-1185">Reference proteome</keyword>
<dbReference type="GeneID" id="11534104"/>
<evidence type="ECO:0000256" key="14">
    <source>
        <dbReference type="SAM" id="MobiDB-lite"/>
    </source>
</evidence>
<comment type="cofactor">
    <cofactor evidence="1">
        <name>Mg(2+)</name>
        <dbReference type="ChEBI" id="CHEBI:18420"/>
    </cofactor>
</comment>
<dbReference type="SMART" id="SM00484">
    <property type="entry name" value="XPGI"/>
    <property type="match status" value="1"/>
</dbReference>
<keyword evidence="6" id="KW-0227">DNA damage</keyword>
<keyword evidence="11" id="KW-0238">DNA-binding</keyword>
<evidence type="ECO:0000256" key="13">
    <source>
        <dbReference type="ARBA" id="ARBA00023242"/>
    </source>
</evidence>
<keyword evidence="5" id="KW-0479">Metal-binding</keyword>
<evidence type="ECO:0000256" key="10">
    <source>
        <dbReference type="ARBA" id="ARBA00022881"/>
    </source>
</evidence>
<evidence type="ECO:0000256" key="11">
    <source>
        <dbReference type="ARBA" id="ARBA00023125"/>
    </source>
</evidence>
<name>G8BR19_TETPH</name>
<dbReference type="CDD" id="cd09908">
    <property type="entry name" value="H3TH_EXO1"/>
    <property type="match status" value="1"/>
</dbReference>
<proteinExistence type="inferred from homology"/>
<dbReference type="AlphaFoldDB" id="G8BR19"/>
<dbReference type="InterPro" id="IPR044752">
    <property type="entry name" value="PIN-like_EXO1"/>
</dbReference>
<dbReference type="Pfam" id="PF00867">
    <property type="entry name" value="XPG_I"/>
    <property type="match status" value="1"/>
</dbReference>
<evidence type="ECO:0000256" key="8">
    <source>
        <dbReference type="ARBA" id="ARBA00022839"/>
    </source>
</evidence>
<dbReference type="RefSeq" id="XP_003684629.1">
    <property type="nucleotide sequence ID" value="XM_003684581.1"/>
</dbReference>
<keyword evidence="12" id="KW-0234">DNA repair</keyword>
<dbReference type="PANTHER" id="PTHR11081:SF65">
    <property type="entry name" value="DNA DAMAGE-INDUCIBLE PROTEIN DIN7-RELATED"/>
    <property type="match status" value="1"/>
</dbReference>
<dbReference type="Gene3D" id="1.10.150.20">
    <property type="entry name" value="5' to 3' exonuclease, C-terminal subdomain"/>
    <property type="match status" value="1"/>
</dbReference>
<dbReference type="HOGENOM" id="CLU_008978_5_0_1"/>
<dbReference type="SUPFAM" id="SSF88723">
    <property type="entry name" value="PIN domain-like"/>
    <property type="match status" value="1"/>
</dbReference>
<keyword evidence="4" id="KW-0540">Nuclease</keyword>
<evidence type="ECO:0000313" key="18">
    <source>
        <dbReference type="Proteomes" id="UP000005666"/>
    </source>
</evidence>
<dbReference type="GO" id="GO:0005634">
    <property type="term" value="C:nucleus"/>
    <property type="evidence" value="ECO:0007669"/>
    <property type="project" value="UniProtKB-SubCell"/>
</dbReference>
<dbReference type="PANTHER" id="PTHR11081">
    <property type="entry name" value="FLAP ENDONUCLEASE FAMILY MEMBER"/>
    <property type="match status" value="1"/>
</dbReference>
<dbReference type="InterPro" id="IPR008918">
    <property type="entry name" value="HhH2"/>
</dbReference>
<dbReference type="GO" id="GO:0046872">
    <property type="term" value="F:metal ion binding"/>
    <property type="evidence" value="ECO:0007669"/>
    <property type="project" value="UniProtKB-KW"/>
</dbReference>
<evidence type="ECO:0000313" key="17">
    <source>
        <dbReference type="EMBL" id="CCE62195.1"/>
    </source>
</evidence>
<feature type="region of interest" description="Disordered" evidence="14">
    <location>
        <begin position="661"/>
        <end position="683"/>
    </location>
</feature>
<evidence type="ECO:0000256" key="7">
    <source>
        <dbReference type="ARBA" id="ARBA00022801"/>
    </source>
</evidence>
<dbReference type="SMART" id="SM00279">
    <property type="entry name" value="HhH2"/>
    <property type="match status" value="1"/>
</dbReference>
<keyword evidence="9" id="KW-0460">Magnesium</keyword>
<dbReference type="SUPFAM" id="SSF47807">
    <property type="entry name" value="5' to 3' exonuclease, C-terminal subdomain"/>
    <property type="match status" value="1"/>
</dbReference>
<dbReference type="InterPro" id="IPR006086">
    <property type="entry name" value="XPG-I_dom"/>
</dbReference>
<dbReference type="OMA" id="WLHRAAC"/>
<reference evidence="17 18" key="1">
    <citation type="journal article" date="2011" name="Proc. Natl. Acad. Sci. U.S.A.">
        <title>Evolutionary erosion of yeast sex chromosomes by mating-type switching accidents.</title>
        <authorList>
            <person name="Gordon J.L."/>
            <person name="Armisen D."/>
            <person name="Proux-Wera E."/>
            <person name="Oheigeartaigh S.S."/>
            <person name="Byrne K.P."/>
            <person name="Wolfe K.H."/>
        </authorList>
    </citation>
    <scope>NUCLEOTIDE SEQUENCE [LARGE SCALE GENOMIC DNA]</scope>
    <source>
        <strain evidence="18">ATCC 24235 / CBS 4417 / NBRC 1672 / NRRL Y-8282 / UCD 70-5</strain>
    </source>
</reference>
<protein>
    <submittedName>
        <fullName evidence="17">Uncharacterized protein</fullName>
    </submittedName>
</protein>
<dbReference type="FunFam" id="1.10.150.20:FF:000011">
    <property type="entry name" value="exonuclease 1"/>
    <property type="match status" value="1"/>
</dbReference>
<evidence type="ECO:0000256" key="6">
    <source>
        <dbReference type="ARBA" id="ARBA00022763"/>
    </source>
</evidence>
<keyword evidence="13" id="KW-0539">Nucleus</keyword>
<dbReference type="OrthoDB" id="26491at2759"/>
<organism evidence="17 18">
    <name type="scientific">Tetrapisispora phaffii (strain ATCC 24235 / CBS 4417 / NBRC 1672 / NRRL Y-8282 / UCD 70-5)</name>
    <name type="common">Yeast</name>
    <name type="synonym">Fabospora phaffii</name>
    <dbReference type="NCBI Taxonomy" id="1071381"/>
    <lineage>
        <taxon>Eukaryota</taxon>
        <taxon>Fungi</taxon>
        <taxon>Dikarya</taxon>
        <taxon>Ascomycota</taxon>
        <taxon>Saccharomycotina</taxon>
        <taxon>Saccharomycetes</taxon>
        <taxon>Saccharomycetales</taxon>
        <taxon>Saccharomycetaceae</taxon>
        <taxon>Tetrapisispora</taxon>
    </lineage>
</organism>
<dbReference type="STRING" id="1071381.G8BR19"/>
<dbReference type="eggNOG" id="KOG2518">
    <property type="taxonomic scope" value="Eukaryota"/>
</dbReference>
<dbReference type="GO" id="GO:0017108">
    <property type="term" value="F:5'-flap endonuclease activity"/>
    <property type="evidence" value="ECO:0007669"/>
    <property type="project" value="TreeGrafter"/>
</dbReference>